<evidence type="ECO:0000256" key="1">
    <source>
        <dbReference type="ARBA" id="ARBA00004370"/>
    </source>
</evidence>
<dbReference type="CDD" id="cd00038">
    <property type="entry name" value="CAP_ED"/>
    <property type="match status" value="3"/>
</dbReference>
<feature type="active site" description="Proton acceptor" evidence="9">
    <location>
        <position position="1012"/>
    </location>
</feature>
<dbReference type="InterPro" id="IPR018490">
    <property type="entry name" value="cNMP-bd_dom_sf"/>
</dbReference>
<comment type="similarity">
    <text evidence="2">Belongs to the NTE family.</text>
</comment>
<dbReference type="InterPro" id="IPR002641">
    <property type="entry name" value="PNPLA_dom"/>
</dbReference>
<protein>
    <recommendedName>
        <fullName evidence="16">Swiss cheese</fullName>
    </recommendedName>
</protein>
<evidence type="ECO:0000256" key="7">
    <source>
        <dbReference type="ARBA" id="ARBA00023098"/>
    </source>
</evidence>
<dbReference type="GO" id="GO:0016042">
    <property type="term" value="P:lipid catabolic process"/>
    <property type="evidence" value="ECO:0007669"/>
    <property type="project" value="UniProtKB-UniRule"/>
</dbReference>
<keyword evidence="11" id="KW-0732">Signal</keyword>
<keyword evidence="5 9" id="KW-0442">Lipid degradation</keyword>
<feature type="compositionally biased region" description="Polar residues" evidence="10">
    <location>
        <begin position="33"/>
        <end position="45"/>
    </location>
</feature>
<comment type="subcellular location">
    <subcellularLocation>
        <location evidence="1">Membrane</location>
    </subcellularLocation>
</comment>
<evidence type="ECO:0000313" key="14">
    <source>
        <dbReference type="EMBL" id="CAJ0585225.1"/>
    </source>
</evidence>
<organism evidence="14 15">
    <name type="scientific">Mesorhabditis spiculigera</name>
    <dbReference type="NCBI Taxonomy" id="96644"/>
    <lineage>
        <taxon>Eukaryota</taxon>
        <taxon>Metazoa</taxon>
        <taxon>Ecdysozoa</taxon>
        <taxon>Nematoda</taxon>
        <taxon>Chromadorea</taxon>
        <taxon>Rhabditida</taxon>
        <taxon>Rhabditina</taxon>
        <taxon>Rhabditomorpha</taxon>
        <taxon>Rhabditoidea</taxon>
        <taxon>Rhabditidae</taxon>
        <taxon>Mesorhabditinae</taxon>
        <taxon>Mesorhabditis</taxon>
    </lineage>
</organism>
<dbReference type="InterPro" id="IPR056556">
    <property type="entry name" value="NTE1_P-loop_dom"/>
</dbReference>
<name>A0AA36DFB7_9BILA</name>
<dbReference type="PANTHER" id="PTHR14226">
    <property type="entry name" value="NEUROPATHY TARGET ESTERASE/SWISS CHEESE D.MELANOGASTER"/>
    <property type="match status" value="1"/>
</dbReference>
<dbReference type="GO" id="GO:0016020">
    <property type="term" value="C:membrane"/>
    <property type="evidence" value="ECO:0007669"/>
    <property type="project" value="UniProtKB-SubCell"/>
</dbReference>
<evidence type="ECO:0000259" key="12">
    <source>
        <dbReference type="PROSITE" id="PS50042"/>
    </source>
</evidence>
<evidence type="ECO:0008006" key="16">
    <source>
        <dbReference type="Google" id="ProtNLM"/>
    </source>
</evidence>
<accession>A0AA36DFB7</accession>
<feature type="domain" description="Cyclic nucleotide-binding" evidence="12">
    <location>
        <begin position="385"/>
        <end position="487"/>
    </location>
</feature>
<evidence type="ECO:0000256" key="5">
    <source>
        <dbReference type="ARBA" id="ARBA00022963"/>
    </source>
</evidence>
<feature type="region of interest" description="Disordered" evidence="10">
    <location>
        <begin position="22"/>
        <end position="70"/>
    </location>
</feature>
<keyword evidence="7 9" id="KW-0443">Lipid metabolism</keyword>
<feature type="chain" id="PRO_5041443380" description="Swiss cheese" evidence="11">
    <location>
        <begin position="22"/>
        <end position="1029"/>
    </location>
</feature>
<dbReference type="GO" id="GO:0005783">
    <property type="term" value="C:endoplasmic reticulum"/>
    <property type="evidence" value="ECO:0007669"/>
    <property type="project" value="TreeGrafter"/>
</dbReference>
<evidence type="ECO:0000256" key="4">
    <source>
        <dbReference type="ARBA" id="ARBA00022801"/>
    </source>
</evidence>
<sequence>MVVAALMAVGVLALINVNVEAEAPAPESPPRRITQTQPQEDQPASKNPLLPDTDGANRQRQRKRDWAKKVYQSLTQTSRLDDGGGILEPRDEKLIRRNSTATPLQMAKEIKRRTMHYFRPKNGGNHIGSREALPRPPMEFFEPADLPEIPMNLTPEVFYIMHNLKMLELPAEWRLDPKEIHVRQYEAGEYVVSPGDDDDSIFVPLEGALAVYISPTEGKDSKGYLVKKIYRGSAFFSLLSMLDILMDHPSVFKTVSLRAIESTKVARFSIRSFVDAYKENPHSWSRPIQIVCTRLLHVTMTTLHNYMGLSSELMKPRPKDIRAKLLSSASGSALVEPAGSRKGRKNSGRGKTQNAYLDASPDEKPEIAAKWFADALKLVKPTDYKLLGELKIQAFEEGDIIIEQGCEEERLALVLTGTICLNQDPVFPDPEDSEEVEAEEKWATTIGPKELIGGLQVLTNEPSFYTYRAKTGALIAFLEKDTILSLIEKRPIVYLSVAHSVLSRLSSFVRGVDFALDWVLVDSGQAAYKQGDIPDSIFVVLSGRLRSVEKKTVIEEFGRGDVLGMIELLQKKPRATTVLAVRFSQLAKIPEGLLNFIKMSYPQVGFRLVHLLGQYYTQLHRRSINAPSAPTRFVDQTGADPMSHIKNLRTIAVIPAFPEVPLTPFTCELYRALSNNCRVIRLSADKVGRCLHPDVLDKQADFRLMHWLNVQEESYSLVIYECDYTATNWTRRCLRQADAILLVGIGTKAPPRHSLIDEVYALNQQDGLRANKELVLLWPEDTTTPTGTYQWLKGSYFSGHHHIRAPKRMFKWPLQGDGTKKFSEQQIVEYYEENVFCEKVDIRSDFGRLARILTGNSIGLVLGGGGARGAAHIGVIHAMTELGIPVDMVGGTSIGSMIGGLFAETPDSALGPRAKNWFMGMCSFWRKIWDLTYAHTAMFTGAGFNKTLRDLFGDREIEDLWIPYFCISTDISTSEMRVHRSGPLWAYARASMSLAGYLPPICDPQDGHHLLDGGYVNNLPADVMRLVLR</sequence>
<proteinExistence type="inferred from homology"/>
<evidence type="ECO:0000256" key="8">
    <source>
        <dbReference type="ARBA" id="ARBA00023136"/>
    </source>
</evidence>
<feature type="domain" description="Cyclic nucleotide-binding" evidence="12">
    <location>
        <begin position="180"/>
        <end position="273"/>
    </location>
</feature>
<dbReference type="GO" id="GO:0004622">
    <property type="term" value="F:phosphatidylcholine lysophospholipase activity"/>
    <property type="evidence" value="ECO:0007669"/>
    <property type="project" value="InterPro"/>
</dbReference>
<dbReference type="GO" id="GO:0046470">
    <property type="term" value="P:phosphatidylcholine metabolic process"/>
    <property type="evidence" value="ECO:0007669"/>
    <property type="project" value="InterPro"/>
</dbReference>
<evidence type="ECO:0000313" key="15">
    <source>
        <dbReference type="Proteomes" id="UP001177023"/>
    </source>
</evidence>
<reference evidence="14" key="1">
    <citation type="submission" date="2023-06" db="EMBL/GenBank/DDBJ databases">
        <authorList>
            <person name="Delattre M."/>
        </authorList>
    </citation>
    <scope>NUCLEOTIDE SEQUENCE</scope>
    <source>
        <strain evidence="14">AF72</strain>
    </source>
</reference>
<evidence type="ECO:0000256" key="3">
    <source>
        <dbReference type="ARBA" id="ARBA00022692"/>
    </source>
</evidence>
<dbReference type="SUPFAM" id="SSF51206">
    <property type="entry name" value="cAMP-binding domain-like"/>
    <property type="match status" value="3"/>
</dbReference>
<dbReference type="AlphaFoldDB" id="A0AA36DFB7"/>
<keyword evidence="6" id="KW-1133">Transmembrane helix</keyword>
<feature type="domain" description="Cyclic nucleotide-binding" evidence="12">
    <location>
        <begin position="493"/>
        <end position="589"/>
    </location>
</feature>
<dbReference type="SMART" id="SM00100">
    <property type="entry name" value="cNMP"/>
    <property type="match status" value="2"/>
</dbReference>
<keyword evidence="15" id="KW-1185">Reference proteome</keyword>
<dbReference type="SUPFAM" id="SSF52151">
    <property type="entry name" value="FabD/lysophospholipase-like"/>
    <property type="match status" value="1"/>
</dbReference>
<dbReference type="PANTHER" id="PTHR14226:SF29">
    <property type="entry name" value="NEUROPATHY TARGET ESTERASE SWS"/>
    <property type="match status" value="1"/>
</dbReference>
<keyword evidence="4 9" id="KW-0378">Hydrolase</keyword>
<keyword evidence="8" id="KW-0472">Membrane</keyword>
<dbReference type="Gene3D" id="3.40.1090.10">
    <property type="entry name" value="Cytosolic phospholipase A2 catalytic domain"/>
    <property type="match status" value="2"/>
</dbReference>
<feature type="region of interest" description="Disordered" evidence="10">
    <location>
        <begin position="332"/>
        <end position="358"/>
    </location>
</feature>
<feature type="signal peptide" evidence="11">
    <location>
        <begin position="1"/>
        <end position="21"/>
    </location>
</feature>
<evidence type="ECO:0000256" key="11">
    <source>
        <dbReference type="SAM" id="SignalP"/>
    </source>
</evidence>
<keyword evidence="3" id="KW-0812">Transmembrane</keyword>
<dbReference type="Proteomes" id="UP001177023">
    <property type="component" value="Unassembled WGS sequence"/>
</dbReference>
<evidence type="ECO:0000256" key="2">
    <source>
        <dbReference type="ARBA" id="ARBA00006636"/>
    </source>
</evidence>
<dbReference type="EMBL" id="CATQJA010002703">
    <property type="protein sequence ID" value="CAJ0585225.1"/>
    <property type="molecule type" value="Genomic_DNA"/>
</dbReference>
<evidence type="ECO:0000259" key="13">
    <source>
        <dbReference type="PROSITE" id="PS51635"/>
    </source>
</evidence>
<dbReference type="Gene3D" id="2.60.120.10">
    <property type="entry name" value="Jelly Rolls"/>
    <property type="match status" value="3"/>
</dbReference>
<feature type="domain" description="PNPLA" evidence="13">
    <location>
        <begin position="860"/>
        <end position="1025"/>
    </location>
</feature>
<dbReference type="InterPro" id="IPR000595">
    <property type="entry name" value="cNMP-bd_dom"/>
</dbReference>
<dbReference type="InterPro" id="IPR001423">
    <property type="entry name" value="LysoPLipase_patatin_CS"/>
</dbReference>
<feature type="short sequence motif" description="GXGXXG" evidence="9">
    <location>
        <begin position="864"/>
        <end position="869"/>
    </location>
</feature>
<dbReference type="Pfam" id="PF00027">
    <property type="entry name" value="cNMP_binding"/>
    <property type="match status" value="2"/>
</dbReference>
<feature type="active site" description="Nucleophile" evidence="9">
    <location>
        <position position="893"/>
    </location>
</feature>
<dbReference type="InterPro" id="IPR016035">
    <property type="entry name" value="Acyl_Trfase/lysoPLipase"/>
</dbReference>
<dbReference type="InterPro" id="IPR050301">
    <property type="entry name" value="NTE"/>
</dbReference>
<dbReference type="Pfam" id="PF01734">
    <property type="entry name" value="Patatin"/>
    <property type="match status" value="1"/>
</dbReference>
<dbReference type="PROSITE" id="PS01237">
    <property type="entry name" value="UPF0028"/>
    <property type="match status" value="1"/>
</dbReference>
<dbReference type="Pfam" id="PF24179">
    <property type="entry name" value="NTE_Ploop"/>
    <property type="match status" value="1"/>
</dbReference>
<comment type="caution">
    <text evidence="14">The sequence shown here is derived from an EMBL/GenBank/DDBJ whole genome shotgun (WGS) entry which is preliminary data.</text>
</comment>
<feature type="short sequence motif" description="GXSXG" evidence="9">
    <location>
        <begin position="891"/>
        <end position="895"/>
    </location>
</feature>
<dbReference type="InterPro" id="IPR014710">
    <property type="entry name" value="RmlC-like_jellyroll"/>
</dbReference>
<dbReference type="PROSITE" id="PS50042">
    <property type="entry name" value="CNMP_BINDING_3"/>
    <property type="match status" value="3"/>
</dbReference>
<feature type="short sequence motif" description="DGA/G" evidence="9">
    <location>
        <begin position="1012"/>
        <end position="1014"/>
    </location>
</feature>
<gene>
    <name evidence="14" type="ORF">MSPICULIGERA_LOCUS23254</name>
</gene>
<dbReference type="PROSITE" id="PS51635">
    <property type="entry name" value="PNPLA"/>
    <property type="match status" value="1"/>
</dbReference>
<evidence type="ECO:0000256" key="10">
    <source>
        <dbReference type="SAM" id="MobiDB-lite"/>
    </source>
</evidence>
<evidence type="ECO:0000256" key="9">
    <source>
        <dbReference type="PROSITE-ProRule" id="PRU01161"/>
    </source>
</evidence>
<evidence type="ECO:0000256" key="6">
    <source>
        <dbReference type="ARBA" id="ARBA00022989"/>
    </source>
</evidence>
<feature type="non-terminal residue" evidence="14">
    <location>
        <position position="1"/>
    </location>
</feature>